<keyword evidence="2" id="KW-1185">Reference proteome</keyword>
<proteinExistence type="predicted"/>
<sequence length="162" mass="19064">MASRNKNVPVIVYYDAYVADCDEGVEFKGRNNVLVSMRRGMTLNALKTKIQWYVMIQLEFFCHYWELQEDNPHDTTWIDQIPREKWTLAWDDGKWWRHMTTNLAESLNSVLKKIRNFPITALVRATYEKLNKYFVDRGTQADAMIASGQVYTLLAAKFITKE</sequence>
<evidence type="ECO:0000313" key="2">
    <source>
        <dbReference type="Proteomes" id="UP000289340"/>
    </source>
</evidence>
<reference evidence="1 2" key="1">
    <citation type="submission" date="2018-09" db="EMBL/GenBank/DDBJ databases">
        <title>A high-quality reference genome of wild soybean provides a powerful tool to mine soybean genomes.</title>
        <authorList>
            <person name="Xie M."/>
            <person name="Chung C.Y.L."/>
            <person name="Li M.-W."/>
            <person name="Wong F.-L."/>
            <person name="Chan T.-F."/>
            <person name="Lam H.-M."/>
        </authorList>
    </citation>
    <scope>NUCLEOTIDE SEQUENCE [LARGE SCALE GENOMIC DNA]</scope>
    <source>
        <strain evidence="2">cv. W05</strain>
        <tissue evidence="1">Hypocotyl of etiolated seedlings</tissue>
    </source>
</reference>
<organism evidence="1 2">
    <name type="scientific">Glycine soja</name>
    <name type="common">Wild soybean</name>
    <dbReference type="NCBI Taxonomy" id="3848"/>
    <lineage>
        <taxon>Eukaryota</taxon>
        <taxon>Viridiplantae</taxon>
        <taxon>Streptophyta</taxon>
        <taxon>Embryophyta</taxon>
        <taxon>Tracheophyta</taxon>
        <taxon>Spermatophyta</taxon>
        <taxon>Magnoliopsida</taxon>
        <taxon>eudicotyledons</taxon>
        <taxon>Gunneridae</taxon>
        <taxon>Pentapetalae</taxon>
        <taxon>rosids</taxon>
        <taxon>fabids</taxon>
        <taxon>Fabales</taxon>
        <taxon>Fabaceae</taxon>
        <taxon>Papilionoideae</taxon>
        <taxon>50 kb inversion clade</taxon>
        <taxon>NPAAA clade</taxon>
        <taxon>indigoferoid/millettioid clade</taxon>
        <taxon>Phaseoleae</taxon>
        <taxon>Glycine</taxon>
        <taxon>Glycine subgen. Soja</taxon>
    </lineage>
</organism>
<evidence type="ECO:0000313" key="1">
    <source>
        <dbReference type="EMBL" id="RZB43009.1"/>
    </source>
</evidence>
<protein>
    <submittedName>
        <fullName evidence="1">Uncharacterized protein</fullName>
    </submittedName>
</protein>
<dbReference type="Proteomes" id="UP000289340">
    <property type="component" value="Chromosome 20"/>
</dbReference>
<comment type="caution">
    <text evidence="1">The sequence shown here is derived from an EMBL/GenBank/DDBJ whole genome shotgun (WGS) entry which is preliminary data.</text>
</comment>
<gene>
    <name evidence="1" type="ORF">D0Y65_053568</name>
</gene>
<dbReference type="EMBL" id="QZWG01000020">
    <property type="protein sequence ID" value="RZB43009.1"/>
    <property type="molecule type" value="Genomic_DNA"/>
</dbReference>
<dbReference type="AlphaFoldDB" id="A0A445F2H9"/>
<accession>A0A445F2H9</accession>
<name>A0A445F2H9_GLYSO</name>